<keyword evidence="2" id="KW-1185">Reference proteome</keyword>
<evidence type="ECO:0000313" key="1">
    <source>
        <dbReference type="EMBL" id="KAH7906984.1"/>
    </source>
</evidence>
<accession>A0ACB8A0N8</accession>
<gene>
    <name evidence="1" type="ORF">BJ138DRAFT_1129510</name>
</gene>
<evidence type="ECO:0000313" key="2">
    <source>
        <dbReference type="Proteomes" id="UP000790377"/>
    </source>
</evidence>
<dbReference type="EMBL" id="MU267952">
    <property type="protein sequence ID" value="KAH7906984.1"/>
    <property type="molecule type" value="Genomic_DNA"/>
</dbReference>
<protein>
    <submittedName>
        <fullName evidence="1">Uncharacterized protein</fullName>
    </submittedName>
</protein>
<proteinExistence type="predicted"/>
<name>A0ACB8A0N8_9AGAM</name>
<sequence>MNSPQDIQGDYVPLLPKDIDLEDDDPNPTPAPVHVHPLLPYLALAASIISVIAAVVLQLNTATLSTPDPSDPRYVATLRKVTPYPNMEFKSDRMKGIGKLKGVPMVWFPPYIVRANALQPDMAYTNSNTVTLSPTDSMFYLFSMKNPPDSRCYVIAVVPSPSSLANSTKSYSASGNLTGIQVYNISYPALRALQKQGEASTPQNGGFTWNTRPPRQGLLGTVDFKPATEADEWDVEADGNELRAPTPLFECGGRSSIAFEVACQDCRLEFDQILSMPAMAFDVAVIG</sequence>
<reference evidence="1" key="1">
    <citation type="journal article" date="2021" name="New Phytol.">
        <title>Evolutionary innovations through gain and loss of genes in the ectomycorrhizal Boletales.</title>
        <authorList>
            <person name="Wu G."/>
            <person name="Miyauchi S."/>
            <person name="Morin E."/>
            <person name="Kuo A."/>
            <person name="Drula E."/>
            <person name="Varga T."/>
            <person name="Kohler A."/>
            <person name="Feng B."/>
            <person name="Cao Y."/>
            <person name="Lipzen A."/>
            <person name="Daum C."/>
            <person name="Hundley H."/>
            <person name="Pangilinan J."/>
            <person name="Johnson J."/>
            <person name="Barry K."/>
            <person name="LaButti K."/>
            <person name="Ng V."/>
            <person name="Ahrendt S."/>
            <person name="Min B."/>
            <person name="Choi I.G."/>
            <person name="Park H."/>
            <person name="Plett J.M."/>
            <person name="Magnuson J."/>
            <person name="Spatafora J.W."/>
            <person name="Nagy L.G."/>
            <person name="Henrissat B."/>
            <person name="Grigoriev I.V."/>
            <person name="Yang Z.L."/>
            <person name="Xu J."/>
            <person name="Martin F.M."/>
        </authorList>
    </citation>
    <scope>NUCLEOTIDE SEQUENCE</scope>
    <source>
        <strain evidence="1">ATCC 28755</strain>
    </source>
</reference>
<organism evidence="1 2">
    <name type="scientific">Hygrophoropsis aurantiaca</name>
    <dbReference type="NCBI Taxonomy" id="72124"/>
    <lineage>
        <taxon>Eukaryota</taxon>
        <taxon>Fungi</taxon>
        <taxon>Dikarya</taxon>
        <taxon>Basidiomycota</taxon>
        <taxon>Agaricomycotina</taxon>
        <taxon>Agaricomycetes</taxon>
        <taxon>Agaricomycetidae</taxon>
        <taxon>Boletales</taxon>
        <taxon>Coniophorineae</taxon>
        <taxon>Hygrophoropsidaceae</taxon>
        <taxon>Hygrophoropsis</taxon>
    </lineage>
</organism>
<dbReference type="Proteomes" id="UP000790377">
    <property type="component" value="Unassembled WGS sequence"/>
</dbReference>
<comment type="caution">
    <text evidence="1">The sequence shown here is derived from an EMBL/GenBank/DDBJ whole genome shotgun (WGS) entry which is preliminary data.</text>
</comment>